<reference evidence="2 3" key="1">
    <citation type="submission" date="2017-12" db="EMBL/GenBank/DDBJ databases">
        <authorList>
            <person name="Hurst M.R.H."/>
        </authorList>
    </citation>
    <scope>NUCLEOTIDE SEQUENCE [LARGE SCALE GENOMIC DNA]</scope>
    <source>
        <strain evidence="2 3">SY-3-19</strain>
    </source>
</reference>
<proteinExistence type="predicted"/>
<feature type="transmembrane region" description="Helical" evidence="1">
    <location>
        <begin position="81"/>
        <end position="105"/>
    </location>
</feature>
<dbReference type="EMBL" id="PJCH01000007">
    <property type="protein sequence ID" value="PQA87515.1"/>
    <property type="molecule type" value="Genomic_DNA"/>
</dbReference>
<keyword evidence="1" id="KW-0472">Membrane</keyword>
<evidence type="ECO:0000256" key="1">
    <source>
        <dbReference type="SAM" id="Phobius"/>
    </source>
</evidence>
<sequence>MCEEGSRVMPAVDPIPFYPTPSPARKGASPYPRGADALRRFIQGAGAVFLVFLGANTMTGAKADPAIPAEPVAYDFSSVEGLLQTMTASQIAGPAQISAALFLFFAAGQSAARFLGLGAAALAIFLYMQGVTVPDVMNFSGQVARHAGDAINALMAARAQ</sequence>
<comment type="caution">
    <text evidence="2">The sequence shown here is derived from an EMBL/GenBank/DDBJ whole genome shotgun (WGS) entry which is preliminary data.</text>
</comment>
<gene>
    <name evidence="2" type="ORF">CW354_11985</name>
</gene>
<keyword evidence="1" id="KW-1133">Transmembrane helix</keyword>
<protein>
    <submittedName>
        <fullName evidence="2">Uncharacterized protein</fullName>
    </submittedName>
</protein>
<keyword evidence="1" id="KW-0812">Transmembrane</keyword>
<dbReference type="AlphaFoldDB" id="A0A2S7K4T0"/>
<evidence type="ECO:0000313" key="3">
    <source>
        <dbReference type="Proteomes" id="UP000239504"/>
    </source>
</evidence>
<feature type="transmembrane region" description="Helical" evidence="1">
    <location>
        <begin position="112"/>
        <end position="130"/>
    </location>
</feature>
<name>A0A2S7K4T0_9PROT</name>
<feature type="transmembrane region" description="Helical" evidence="1">
    <location>
        <begin position="41"/>
        <end position="61"/>
    </location>
</feature>
<evidence type="ECO:0000313" key="2">
    <source>
        <dbReference type="EMBL" id="PQA87515.1"/>
    </source>
</evidence>
<accession>A0A2S7K4T0</accession>
<dbReference type="Proteomes" id="UP000239504">
    <property type="component" value="Unassembled WGS sequence"/>
</dbReference>
<keyword evidence="3" id="KW-1185">Reference proteome</keyword>
<organism evidence="2 3">
    <name type="scientific">Hyphococcus luteus</name>
    <dbReference type="NCBI Taxonomy" id="2058213"/>
    <lineage>
        <taxon>Bacteria</taxon>
        <taxon>Pseudomonadati</taxon>
        <taxon>Pseudomonadota</taxon>
        <taxon>Alphaproteobacteria</taxon>
        <taxon>Parvularculales</taxon>
        <taxon>Parvularculaceae</taxon>
        <taxon>Hyphococcus</taxon>
    </lineage>
</organism>